<sequence length="136" mass="14838">MPPKKKVPAVSDVSRKPATENDLRFFESYLRNMKTQPDVAWDDVAADMGLAHGGSARERFRQIKQKLGWGVGPATPKRKKKATAVIEADDSDDVQIAEPTPKKQKSTKTTAAGSKNDNVKTEETEGAVDQDWGGLA</sequence>
<proteinExistence type="predicted"/>
<name>A0A4P7NGK3_PYROR</name>
<evidence type="ECO:0000256" key="1">
    <source>
        <dbReference type="SAM" id="MobiDB-lite"/>
    </source>
</evidence>
<gene>
    <name evidence="2" type="ORF">PoMZ_08008</name>
</gene>
<dbReference type="EMBL" id="CP034207">
    <property type="protein sequence ID" value="QBZ61062.1"/>
    <property type="molecule type" value="Genomic_DNA"/>
</dbReference>
<dbReference type="Proteomes" id="UP000294847">
    <property type="component" value="Chromosome 4"/>
</dbReference>
<reference evidence="2 3" key="1">
    <citation type="journal article" date="2019" name="Mol. Biol. Evol.">
        <title>Blast fungal genomes show frequent chromosomal changes, gene gains and losses, and effector gene turnover.</title>
        <authorList>
            <person name="Gomez Luciano L.B."/>
            <person name="Jason Tsai I."/>
            <person name="Chuma I."/>
            <person name="Tosa Y."/>
            <person name="Chen Y.H."/>
            <person name="Li J.Y."/>
            <person name="Li M.Y."/>
            <person name="Jade Lu M.Y."/>
            <person name="Nakayashiki H."/>
            <person name="Li W.H."/>
        </authorList>
    </citation>
    <scope>NUCLEOTIDE SEQUENCE [LARGE SCALE GENOMIC DNA]</scope>
    <source>
        <strain evidence="2">MZ5-1-6</strain>
    </source>
</reference>
<feature type="region of interest" description="Disordered" evidence="1">
    <location>
        <begin position="67"/>
        <end position="136"/>
    </location>
</feature>
<protein>
    <submittedName>
        <fullName evidence="2">Uncharacterized protein</fullName>
    </submittedName>
</protein>
<accession>A0A4P7NGK3</accession>
<evidence type="ECO:0000313" key="2">
    <source>
        <dbReference type="EMBL" id="QBZ61062.1"/>
    </source>
</evidence>
<evidence type="ECO:0000313" key="3">
    <source>
        <dbReference type="Proteomes" id="UP000294847"/>
    </source>
</evidence>
<dbReference type="AlphaFoldDB" id="A0A4P7NGK3"/>
<organism evidence="2 3">
    <name type="scientific">Pyricularia oryzae</name>
    <name type="common">Rice blast fungus</name>
    <name type="synonym">Magnaporthe oryzae</name>
    <dbReference type="NCBI Taxonomy" id="318829"/>
    <lineage>
        <taxon>Eukaryota</taxon>
        <taxon>Fungi</taxon>
        <taxon>Dikarya</taxon>
        <taxon>Ascomycota</taxon>
        <taxon>Pezizomycotina</taxon>
        <taxon>Sordariomycetes</taxon>
        <taxon>Sordariomycetidae</taxon>
        <taxon>Magnaporthales</taxon>
        <taxon>Pyriculariaceae</taxon>
        <taxon>Pyricularia</taxon>
    </lineage>
</organism>